<protein>
    <submittedName>
        <fullName evidence="2">Uncharacterized protein</fullName>
    </submittedName>
</protein>
<proteinExistence type="predicted"/>
<evidence type="ECO:0000313" key="2">
    <source>
        <dbReference type="EMBL" id="CAD2126021.1"/>
    </source>
</evidence>
<dbReference type="EMBL" id="CAJEWN010000004">
    <property type="protein sequence ID" value="CAD2126021.1"/>
    <property type="molecule type" value="Genomic_DNA"/>
</dbReference>
<organism evidence="2 3">
    <name type="scientific">Meloidogyne enterolobii</name>
    <name type="common">Root-knot nematode worm</name>
    <name type="synonym">Meloidogyne mayaguensis</name>
    <dbReference type="NCBI Taxonomy" id="390850"/>
    <lineage>
        <taxon>Eukaryota</taxon>
        <taxon>Metazoa</taxon>
        <taxon>Ecdysozoa</taxon>
        <taxon>Nematoda</taxon>
        <taxon>Chromadorea</taxon>
        <taxon>Rhabditida</taxon>
        <taxon>Tylenchina</taxon>
        <taxon>Tylenchomorpha</taxon>
        <taxon>Tylenchoidea</taxon>
        <taxon>Meloidogynidae</taxon>
        <taxon>Meloidogyninae</taxon>
        <taxon>Meloidogyne</taxon>
    </lineage>
</organism>
<sequence length="172" mass="19180">MNKCLLRIQCCTLKAGNNLIKIPFLHIIRLIIIISILLFILVSSCKNVVNGSIIPISLDNFGRKFFNVVITNTAEVPRMYKTTSSTSSIDIKPTSGIVDAGGSLTLEISVNNTEESNVFEMVNVTGEVHFWQLNDVKNISKMNVEGTPEEKLQFYITFTGDETVNDDVYMVL</sequence>
<keyword evidence="1" id="KW-1133">Transmembrane helix</keyword>
<dbReference type="Proteomes" id="UP000580250">
    <property type="component" value="Unassembled WGS sequence"/>
</dbReference>
<gene>
    <name evidence="2" type="ORF">MENT_LOCUS1423</name>
</gene>
<dbReference type="AlphaFoldDB" id="A0A6V7TKU5"/>
<reference evidence="2 3" key="1">
    <citation type="submission" date="2020-08" db="EMBL/GenBank/DDBJ databases">
        <authorList>
            <person name="Koutsovoulos G."/>
            <person name="Danchin GJ E."/>
        </authorList>
    </citation>
    <scope>NUCLEOTIDE SEQUENCE [LARGE SCALE GENOMIC DNA]</scope>
</reference>
<evidence type="ECO:0000313" key="3">
    <source>
        <dbReference type="Proteomes" id="UP000580250"/>
    </source>
</evidence>
<feature type="transmembrane region" description="Helical" evidence="1">
    <location>
        <begin position="24"/>
        <end position="42"/>
    </location>
</feature>
<comment type="caution">
    <text evidence="2">The sequence shown here is derived from an EMBL/GenBank/DDBJ whole genome shotgun (WGS) entry which is preliminary data.</text>
</comment>
<keyword evidence="1" id="KW-0812">Transmembrane</keyword>
<name>A0A6V7TKU5_MELEN</name>
<accession>A0A6V7TKU5</accession>
<evidence type="ECO:0000256" key="1">
    <source>
        <dbReference type="SAM" id="Phobius"/>
    </source>
</evidence>
<keyword evidence="1" id="KW-0472">Membrane</keyword>